<organism evidence="6 7">
    <name type="scientific">Cyclocybe aegerita</name>
    <name type="common">Black poplar mushroom</name>
    <name type="synonym">Agrocybe aegerita</name>
    <dbReference type="NCBI Taxonomy" id="1973307"/>
    <lineage>
        <taxon>Eukaryota</taxon>
        <taxon>Fungi</taxon>
        <taxon>Dikarya</taxon>
        <taxon>Basidiomycota</taxon>
        <taxon>Agaricomycotina</taxon>
        <taxon>Agaricomycetes</taxon>
        <taxon>Agaricomycetidae</taxon>
        <taxon>Agaricales</taxon>
        <taxon>Agaricineae</taxon>
        <taxon>Bolbitiaceae</taxon>
        <taxon>Cyclocybe</taxon>
    </lineage>
</organism>
<evidence type="ECO:0000256" key="2">
    <source>
        <dbReference type="ARBA" id="ARBA00022801"/>
    </source>
</evidence>
<dbReference type="Proteomes" id="UP000467700">
    <property type="component" value="Unassembled WGS sequence"/>
</dbReference>
<dbReference type="InterPro" id="IPR000073">
    <property type="entry name" value="AB_hydrolase_1"/>
</dbReference>
<feature type="domain" description="Peptidase S33 tripeptidyl aminopeptidase-like C-terminal" evidence="5">
    <location>
        <begin position="445"/>
        <end position="545"/>
    </location>
</feature>
<evidence type="ECO:0008006" key="8">
    <source>
        <dbReference type="Google" id="ProtNLM"/>
    </source>
</evidence>
<dbReference type="SUPFAM" id="SSF53474">
    <property type="entry name" value="alpha/beta-Hydrolases"/>
    <property type="match status" value="1"/>
</dbReference>
<dbReference type="AlphaFoldDB" id="A0A8S0W9B2"/>
<accession>A0A8S0W9B2</accession>
<feature type="transmembrane region" description="Helical" evidence="3">
    <location>
        <begin position="7"/>
        <end position="24"/>
    </location>
</feature>
<feature type="domain" description="AB hydrolase-1" evidence="4">
    <location>
        <begin position="119"/>
        <end position="305"/>
    </location>
</feature>
<dbReference type="OrthoDB" id="425534at2759"/>
<keyword evidence="2" id="KW-0378">Hydrolase</keyword>
<evidence type="ECO:0000313" key="6">
    <source>
        <dbReference type="EMBL" id="CAA7262106.1"/>
    </source>
</evidence>
<evidence type="ECO:0000259" key="4">
    <source>
        <dbReference type="Pfam" id="PF00561"/>
    </source>
</evidence>
<dbReference type="GO" id="GO:0016787">
    <property type="term" value="F:hydrolase activity"/>
    <property type="evidence" value="ECO:0007669"/>
    <property type="project" value="UniProtKB-KW"/>
</dbReference>
<evidence type="ECO:0000259" key="5">
    <source>
        <dbReference type="Pfam" id="PF08386"/>
    </source>
</evidence>
<keyword evidence="3" id="KW-0812">Transmembrane</keyword>
<dbReference type="Gene3D" id="3.40.50.1820">
    <property type="entry name" value="alpha/beta hydrolase"/>
    <property type="match status" value="1"/>
</dbReference>
<dbReference type="InterPro" id="IPR051601">
    <property type="entry name" value="Serine_prot/Carboxylest_S33"/>
</dbReference>
<proteinExistence type="inferred from homology"/>
<gene>
    <name evidence="6" type="ORF">AAE3_LOCUS4267</name>
</gene>
<comment type="caution">
    <text evidence="6">The sequence shown here is derived from an EMBL/GenBank/DDBJ whole genome shotgun (WGS) entry which is preliminary data.</text>
</comment>
<evidence type="ECO:0000313" key="7">
    <source>
        <dbReference type="Proteomes" id="UP000467700"/>
    </source>
</evidence>
<protein>
    <recommendedName>
        <fullName evidence="8">AB hydrolase-1 domain-containing protein</fullName>
    </recommendedName>
</protein>
<dbReference type="Pfam" id="PF08386">
    <property type="entry name" value="Abhydrolase_4"/>
    <property type="match status" value="1"/>
</dbReference>
<dbReference type="PANTHER" id="PTHR43248:SF25">
    <property type="entry name" value="AB HYDROLASE-1 DOMAIN-CONTAINING PROTEIN-RELATED"/>
    <property type="match status" value="1"/>
</dbReference>
<dbReference type="Pfam" id="PF00561">
    <property type="entry name" value="Abhydrolase_1"/>
    <property type="match status" value="1"/>
</dbReference>
<sequence length="592" mass="65621">MFRGRIIAGVLATAIVFLWFYALWRLSSVQPQFQIRIQDRLKESHTVGCGNAAAPNQFLWEDQVIPSKDLVWVDCVPGRQCARLAVPLNYSDPEGEQAVIALIRKPALVPKSSKFYRGPVLFNPGGPGFSGVDLIVQMGDLFASILGPQFDIVGFDSRGVGRSFPRASFFKTDVERALWGPTILSMLGTVSNNSYEGIARTWASARLLGQLAAENDDGYLKHINTDQTARDMLRIVEAHGREKIQYWGFSYGSVLGATFAAMFPDKVERLVLDGVLDAENYYATLWSNNLLDTNKGLDQFFSGCAEAGPLSCAFWAPTADDVRQNFTNLIKSIRARPLPVRTDLNYGILDYNSVRLAIFICLYAPYHFFQFLAQGLAELAAGDGGRLLEFVKAPPFQCSCDPSEHLYDVVWDAQTAILCNDGDDIPDDLKSTQEYFERMANTSSWADVWSPIRLSCVGWPKFPKDHFQGPFDSNTSHPILLVGNTADPVTPLASAKKMSHFFNGSVVLTQDSPGHCSYSSPSVCTQKYIRDYFVHGTLPEPGTVCSPIGKPFPPLPVSSDTQVPFVAEEDKELFKAVEQLSKIPFIPFPLRM</sequence>
<dbReference type="PANTHER" id="PTHR43248">
    <property type="entry name" value="2-SUCCINYL-6-HYDROXY-2,4-CYCLOHEXADIENE-1-CARBOXYLATE SYNTHASE"/>
    <property type="match status" value="1"/>
</dbReference>
<reference evidence="6 7" key="1">
    <citation type="submission" date="2020-01" db="EMBL/GenBank/DDBJ databases">
        <authorList>
            <person name="Gupta K D."/>
        </authorList>
    </citation>
    <scope>NUCLEOTIDE SEQUENCE [LARGE SCALE GENOMIC DNA]</scope>
</reference>
<evidence type="ECO:0000256" key="1">
    <source>
        <dbReference type="ARBA" id="ARBA00010088"/>
    </source>
</evidence>
<keyword evidence="3" id="KW-1133">Transmembrane helix</keyword>
<dbReference type="InterPro" id="IPR029058">
    <property type="entry name" value="AB_hydrolase_fold"/>
</dbReference>
<dbReference type="InterPro" id="IPR013595">
    <property type="entry name" value="Pept_S33_TAP-like_C"/>
</dbReference>
<comment type="similarity">
    <text evidence="1">Belongs to the peptidase S33 family.</text>
</comment>
<keyword evidence="3" id="KW-0472">Membrane</keyword>
<keyword evidence="7" id="KW-1185">Reference proteome</keyword>
<name>A0A8S0W9B2_CYCAE</name>
<dbReference type="EMBL" id="CACVBS010000035">
    <property type="protein sequence ID" value="CAA7262106.1"/>
    <property type="molecule type" value="Genomic_DNA"/>
</dbReference>
<evidence type="ECO:0000256" key="3">
    <source>
        <dbReference type="SAM" id="Phobius"/>
    </source>
</evidence>